<evidence type="ECO:0000313" key="9">
    <source>
        <dbReference type="Proteomes" id="UP000765845"/>
    </source>
</evidence>
<evidence type="ECO:0000259" key="7">
    <source>
        <dbReference type="Pfam" id="PF04321"/>
    </source>
</evidence>
<evidence type="ECO:0000256" key="3">
    <source>
        <dbReference type="ARBA" id="ARBA00012929"/>
    </source>
</evidence>
<comment type="function">
    <text evidence="6">Catalyzes the reduction of dTDP-6-deoxy-L-lyxo-4-hexulose to yield dTDP-L-rhamnose.</text>
</comment>
<evidence type="ECO:0000256" key="1">
    <source>
        <dbReference type="ARBA" id="ARBA00004781"/>
    </source>
</evidence>
<reference evidence="8 9" key="1">
    <citation type="submission" date="2020-04" db="EMBL/GenBank/DDBJ databases">
        <authorList>
            <person name="Yoon J."/>
        </authorList>
    </citation>
    <scope>NUCLEOTIDE SEQUENCE [LARGE SCALE GENOMIC DNA]</scope>
    <source>
        <strain evidence="8 9">KMU-166</strain>
    </source>
</reference>
<evidence type="ECO:0000256" key="4">
    <source>
        <dbReference type="ARBA" id="ARBA00017099"/>
    </source>
</evidence>
<dbReference type="GO" id="GO:0008831">
    <property type="term" value="F:dTDP-4-dehydrorhamnose reductase activity"/>
    <property type="evidence" value="ECO:0007669"/>
    <property type="project" value="UniProtKB-EC"/>
</dbReference>
<gene>
    <name evidence="8" type="primary">rfbD</name>
    <name evidence="8" type="ORF">HCU74_17165</name>
</gene>
<evidence type="ECO:0000256" key="5">
    <source>
        <dbReference type="ARBA" id="ARBA00048200"/>
    </source>
</evidence>
<evidence type="ECO:0000256" key="2">
    <source>
        <dbReference type="ARBA" id="ARBA00010944"/>
    </source>
</evidence>
<evidence type="ECO:0000256" key="6">
    <source>
        <dbReference type="RuleBase" id="RU364082"/>
    </source>
</evidence>
<dbReference type="PANTHER" id="PTHR10491:SF4">
    <property type="entry name" value="METHIONINE ADENOSYLTRANSFERASE 2 SUBUNIT BETA"/>
    <property type="match status" value="1"/>
</dbReference>
<dbReference type="RefSeq" id="WP_168451635.1">
    <property type="nucleotide sequence ID" value="NZ_JAAWWK010000006.1"/>
</dbReference>
<dbReference type="PANTHER" id="PTHR10491">
    <property type="entry name" value="DTDP-4-DEHYDRORHAMNOSE REDUCTASE"/>
    <property type="match status" value="1"/>
</dbReference>
<comment type="similarity">
    <text evidence="2 6">Belongs to the dTDP-4-dehydrorhamnose reductase family.</text>
</comment>
<proteinExistence type="inferred from homology"/>
<comment type="cofactor">
    <cofactor evidence="6">
        <name>Mg(2+)</name>
        <dbReference type="ChEBI" id="CHEBI:18420"/>
    </cofactor>
    <text evidence="6">Binds 1 Mg(2+) ion per monomer.</text>
</comment>
<keyword evidence="9" id="KW-1185">Reference proteome</keyword>
<keyword evidence="6" id="KW-0521">NADP</keyword>
<dbReference type="EC" id="1.1.1.133" evidence="3 6"/>
<dbReference type="Proteomes" id="UP000765845">
    <property type="component" value="Unassembled WGS sequence"/>
</dbReference>
<comment type="catalytic activity">
    <reaction evidence="5 6">
        <text>dTDP-beta-L-rhamnose + NADP(+) = dTDP-4-dehydro-beta-L-rhamnose + NADPH + H(+)</text>
        <dbReference type="Rhea" id="RHEA:21796"/>
        <dbReference type="ChEBI" id="CHEBI:15378"/>
        <dbReference type="ChEBI" id="CHEBI:57510"/>
        <dbReference type="ChEBI" id="CHEBI:57783"/>
        <dbReference type="ChEBI" id="CHEBI:58349"/>
        <dbReference type="ChEBI" id="CHEBI:62830"/>
        <dbReference type="EC" id="1.1.1.133"/>
    </reaction>
</comment>
<accession>A0ABX1GIT0</accession>
<dbReference type="Gene3D" id="3.40.50.720">
    <property type="entry name" value="NAD(P)-binding Rossmann-like Domain"/>
    <property type="match status" value="1"/>
</dbReference>
<comment type="pathway">
    <text evidence="1 6">Carbohydrate biosynthesis; dTDP-L-rhamnose biosynthesis.</text>
</comment>
<evidence type="ECO:0000313" key="8">
    <source>
        <dbReference type="EMBL" id="NKI19139.1"/>
    </source>
</evidence>
<comment type="caution">
    <text evidence="8">The sequence shown here is derived from an EMBL/GenBank/DDBJ whole genome shotgun (WGS) entry which is preliminary data.</text>
</comment>
<dbReference type="CDD" id="cd05254">
    <property type="entry name" value="dTDP_HR_like_SDR_e"/>
    <property type="match status" value="1"/>
</dbReference>
<name>A0ABX1GIT0_9GAMM</name>
<protein>
    <recommendedName>
        <fullName evidence="4 6">dTDP-4-dehydrorhamnose reductase</fullName>
        <ecNumber evidence="3 6">1.1.1.133</ecNumber>
    </recommendedName>
</protein>
<dbReference type="EMBL" id="JAAWWK010000006">
    <property type="protein sequence ID" value="NKI19139.1"/>
    <property type="molecule type" value="Genomic_DNA"/>
</dbReference>
<dbReference type="Pfam" id="PF04321">
    <property type="entry name" value="RmlD_sub_bind"/>
    <property type="match status" value="1"/>
</dbReference>
<dbReference type="InterPro" id="IPR036291">
    <property type="entry name" value="NAD(P)-bd_dom_sf"/>
</dbReference>
<dbReference type="InterPro" id="IPR029903">
    <property type="entry name" value="RmlD-like-bd"/>
</dbReference>
<organism evidence="8 9">
    <name type="scientific">Spongiibacter thalassae</name>
    <dbReference type="NCBI Taxonomy" id="2721624"/>
    <lineage>
        <taxon>Bacteria</taxon>
        <taxon>Pseudomonadati</taxon>
        <taxon>Pseudomonadota</taxon>
        <taxon>Gammaproteobacteria</taxon>
        <taxon>Cellvibrionales</taxon>
        <taxon>Spongiibacteraceae</taxon>
        <taxon>Spongiibacter</taxon>
    </lineage>
</organism>
<dbReference type="NCBIfam" id="TIGR01214">
    <property type="entry name" value="rmlD"/>
    <property type="match status" value="1"/>
</dbReference>
<dbReference type="Gene3D" id="3.90.25.10">
    <property type="entry name" value="UDP-galactose 4-epimerase, domain 1"/>
    <property type="match status" value="1"/>
</dbReference>
<feature type="domain" description="RmlD-like substrate binding" evidence="7">
    <location>
        <begin position="1"/>
        <end position="286"/>
    </location>
</feature>
<dbReference type="SUPFAM" id="SSF51735">
    <property type="entry name" value="NAD(P)-binding Rossmann-fold domains"/>
    <property type="match status" value="1"/>
</dbReference>
<dbReference type="InterPro" id="IPR005913">
    <property type="entry name" value="dTDP_dehydrorham_reduct"/>
</dbReference>
<sequence length="290" mass="32003">MKILLTGANGQLGRCVQDVFADSDHTLIALDRQSLNIADEQAVNTLVDEHRPHVILNAAAYTAVDKAESEQEQARQINVDGPANLAKAAARQNALIIHISTDYVFDGRKTTPYVETDPTNPQGVYGQTKLDGEQQVTQHNPKHVILRTAWVFSEYGNNFVKTMLRLAKERDSLGVVADQMGCPTYAGDIAKACRRVVERYDADTAHYDIYHYGGDIALSWCDFARAIFTQGVEQGVLSQSPQVKAITTAEYPTPAQRPAYSVLSSDKFERDYGVAASDWRGILPALCRTI</sequence>
<keyword evidence="6 8" id="KW-0560">Oxidoreductase</keyword>